<dbReference type="InterPro" id="IPR016181">
    <property type="entry name" value="Acyl_CoA_acyltransferase"/>
</dbReference>
<dbReference type="Pfam" id="PF00765">
    <property type="entry name" value="Autoind_synth"/>
    <property type="match status" value="1"/>
</dbReference>
<evidence type="ECO:0000256" key="4">
    <source>
        <dbReference type="ARBA" id="ARBA00022929"/>
    </source>
</evidence>
<dbReference type="Gene3D" id="3.40.630.30">
    <property type="match status" value="1"/>
</dbReference>
<dbReference type="RefSeq" id="WP_275632684.1">
    <property type="nucleotide sequence ID" value="NZ_JARGYD010000003.1"/>
</dbReference>
<dbReference type="PROSITE" id="PS51187">
    <property type="entry name" value="AUTOINDUCER_SYNTH_2"/>
    <property type="match status" value="1"/>
</dbReference>
<proteinExistence type="inferred from homology"/>
<protein>
    <recommendedName>
        <fullName evidence="6">Acyl-homoserine-lactone synthase</fullName>
        <ecNumber evidence="6">2.3.1.184</ecNumber>
    </recommendedName>
    <alternativeName>
        <fullName evidence="6">Autoinducer synthesis protein</fullName>
    </alternativeName>
</protein>
<gene>
    <name evidence="7" type="ORF">ACFOGP_23635</name>
</gene>
<sequence length="210" mass="23553">MLRYIYGEDLSRFPLLRDTMFQDRATQFRDRLGWEVTVDDAGEERDSYDAMNPIYAIWERPDGRHGGSMRFLPTVADTMVNDHFRHLAGAEIRTPLIWECTRFCLAPDAEPRVSSALMLAALEVGLNFHLTDLVGVFDARMVRVYRRLGWEPTVLGSEGSGRAAISVGLWACTHDVLPVLLDRAGISAAFSQAWFDQSFGLKPMPLAATG</sequence>
<keyword evidence="1 5" id="KW-0673">Quorum sensing</keyword>
<evidence type="ECO:0000256" key="3">
    <source>
        <dbReference type="ARBA" id="ARBA00022691"/>
    </source>
</evidence>
<accession>A0ABV7GZV4</accession>
<keyword evidence="2 6" id="KW-0808">Transferase</keyword>
<keyword evidence="4 5" id="KW-0071">Autoinducer synthesis</keyword>
<dbReference type="PANTHER" id="PTHR39322:SF1">
    <property type="entry name" value="ISOVALERYL-HOMOSERINE LACTONE SYNTHASE"/>
    <property type="match status" value="1"/>
</dbReference>
<evidence type="ECO:0000256" key="2">
    <source>
        <dbReference type="ARBA" id="ARBA00022679"/>
    </source>
</evidence>
<keyword evidence="3 6" id="KW-0949">S-adenosyl-L-methionine</keyword>
<evidence type="ECO:0000256" key="5">
    <source>
        <dbReference type="PROSITE-ProRule" id="PRU00533"/>
    </source>
</evidence>
<dbReference type="Proteomes" id="UP001595632">
    <property type="component" value="Unassembled WGS sequence"/>
</dbReference>
<keyword evidence="8" id="KW-1185">Reference proteome</keyword>
<comment type="catalytic activity">
    <reaction evidence="6">
        <text>a fatty acyl-[ACP] + S-adenosyl-L-methionine = an N-acyl-L-homoserine lactone + S-methyl-5'-thioadenosine + holo-[ACP] + H(+)</text>
        <dbReference type="Rhea" id="RHEA:10096"/>
        <dbReference type="Rhea" id="RHEA-COMP:9685"/>
        <dbReference type="Rhea" id="RHEA-COMP:14125"/>
        <dbReference type="ChEBI" id="CHEBI:15378"/>
        <dbReference type="ChEBI" id="CHEBI:17509"/>
        <dbReference type="ChEBI" id="CHEBI:55474"/>
        <dbReference type="ChEBI" id="CHEBI:59789"/>
        <dbReference type="ChEBI" id="CHEBI:64479"/>
        <dbReference type="ChEBI" id="CHEBI:138651"/>
        <dbReference type="EC" id="2.3.1.184"/>
    </reaction>
</comment>
<name>A0ABV7GZV4_9RHOB</name>
<dbReference type="EC" id="2.3.1.184" evidence="6"/>
<dbReference type="InterPro" id="IPR001690">
    <property type="entry name" value="Autoind_synthase"/>
</dbReference>
<dbReference type="EMBL" id="JBHRTB010000010">
    <property type="protein sequence ID" value="MFC3145735.1"/>
    <property type="molecule type" value="Genomic_DNA"/>
</dbReference>
<evidence type="ECO:0000313" key="7">
    <source>
        <dbReference type="EMBL" id="MFC3145735.1"/>
    </source>
</evidence>
<evidence type="ECO:0000313" key="8">
    <source>
        <dbReference type="Proteomes" id="UP001595632"/>
    </source>
</evidence>
<organism evidence="7 8">
    <name type="scientific">Psychromarinibacter halotolerans</name>
    <dbReference type="NCBI Taxonomy" id="1775175"/>
    <lineage>
        <taxon>Bacteria</taxon>
        <taxon>Pseudomonadati</taxon>
        <taxon>Pseudomonadota</taxon>
        <taxon>Alphaproteobacteria</taxon>
        <taxon>Rhodobacterales</taxon>
        <taxon>Paracoccaceae</taxon>
        <taxon>Psychromarinibacter</taxon>
    </lineage>
</organism>
<reference evidence="8" key="1">
    <citation type="journal article" date="2019" name="Int. J. Syst. Evol. Microbiol.">
        <title>The Global Catalogue of Microorganisms (GCM) 10K type strain sequencing project: providing services to taxonomists for standard genome sequencing and annotation.</title>
        <authorList>
            <consortium name="The Broad Institute Genomics Platform"/>
            <consortium name="The Broad Institute Genome Sequencing Center for Infectious Disease"/>
            <person name="Wu L."/>
            <person name="Ma J."/>
        </authorList>
    </citation>
    <scope>NUCLEOTIDE SEQUENCE [LARGE SCALE GENOMIC DNA]</scope>
    <source>
        <strain evidence="8">KCTC 52366</strain>
    </source>
</reference>
<dbReference type="PANTHER" id="PTHR39322">
    <property type="entry name" value="ACYL-HOMOSERINE-LACTONE SYNTHASE"/>
    <property type="match status" value="1"/>
</dbReference>
<dbReference type="SUPFAM" id="SSF55729">
    <property type="entry name" value="Acyl-CoA N-acyltransferases (Nat)"/>
    <property type="match status" value="1"/>
</dbReference>
<evidence type="ECO:0000256" key="1">
    <source>
        <dbReference type="ARBA" id="ARBA00022654"/>
    </source>
</evidence>
<dbReference type="PRINTS" id="PR01549">
    <property type="entry name" value="AUTOINDCRSYN"/>
</dbReference>
<comment type="caution">
    <text evidence="7">The sequence shown here is derived from an EMBL/GenBank/DDBJ whole genome shotgun (WGS) entry which is preliminary data.</text>
</comment>
<comment type="similarity">
    <text evidence="5 6">Belongs to the autoinducer synthase family.</text>
</comment>
<evidence type="ECO:0000256" key="6">
    <source>
        <dbReference type="RuleBase" id="RU361135"/>
    </source>
</evidence>